<dbReference type="InterPro" id="IPR041436">
    <property type="entry name" value="RNAse_A_bac"/>
</dbReference>
<evidence type="ECO:0000313" key="3">
    <source>
        <dbReference type="Proteomes" id="UP000472521"/>
    </source>
</evidence>
<dbReference type="AlphaFoldDB" id="A0A6B4TP11"/>
<organism evidence="2 3">
    <name type="scientific">Clostridium botulinum</name>
    <dbReference type="NCBI Taxonomy" id="1491"/>
    <lineage>
        <taxon>Bacteria</taxon>
        <taxon>Bacillati</taxon>
        <taxon>Bacillota</taxon>
        <taxon>Clostridia</taxon>
        <taxon>Eubacteriales</taxon>
        <taxon>Clostridiaceae</taxon>
        <taxon>Clostridium</taxon>
    </lineage>
</organism>
<comment type="caution">
    <text evidence="2">The sequence shown here is derived from an EMBL/GenBank/DDBJ whole genome shotgun (WGS) entry which is preliminary data.</text>
</comment>
<sequence length="104" mass="11264">MDEELLQRLASNSKITATSIFTDDIMADFVVNSALKDSGNVTKINNWLSNGEKGNLPISYTGDKIIGRGVQQGSNVVENFKNAKIILKNNGKGGFNILTSYPAK</sequence>
<gene>
    <name evidence="2" type="ORF">FCV25_14255</name>
</gene>
<dbReference type="EMBL" id="SWND01000008">
    <property type="protein sequence ID" value="NFF02907.1"/>
    <property type="molecule type" value="Genomic_DNA"/>
</dbReference>
<accession>A0A6B4TP11</accession>
<feature type="domain" description="Bacterial CdiA-CT RNAse A" evidence="1">
    <location>
        <begin position="2"/>
        <end position="102"/>
    </location>
</feature>
<protein>
    <recommendedName>
        <fullName evidence="1">Bacterial CdiA-CT RNAse A domain-containing protein</fullName>
    </recommendedName>
</protein>
<evidence type="ECO:0000259" key="1">
    <source>
        <dbReference type="Pfam" id="PF18431"/>
    </source>
</evidence>
<name>A0A6B4TP11_CLOBO</name>
<dbReference type="Proteomes" id="UP000472521">
    <property type="component" value="Unassembled WGS sequence"/>
</dbReference>
<evidence type="ECO:0000313" key="2">
    <source>
        <dbReference type="EMBL" id="NFF02907.1"/>
    </source>
</evidence>
<dbReference type="Pfam" id="PF18431">
    <property type="entry name" value="RNAse_A_bac"/>
    <property type="match status" value="1"/>
</dbReference>
<dbReference type="CDD" id="cd20684">
    <property type="entry name" value="CdiA-CT_Yk_RNaseA-like"/>
    <property type="match status" value="1"/>
</dbReference>
<proteinExistence type="predicted"/>
<reference evidence="2 3" key="1">
    <citation type="submission" date="2019-04" db="EMBL/GenBank/DDBJ databases">
        <title>Genome sequencing of Clostridium botulinum Groups I-IV and Clostridium butyricum.</title>
        <authorList>
            <person name="Brunt J."/>
            <person name="Van Vliet A.H.M."/>
            <person name="Stringer S.C."/>
            <person name="Carter A.T."/>
            <person name="Peck M.W."/>
        </authorList>
    </citation>
    <scope>NUCLEOTIDE SEQUENCE [LARGE SCALE GENOMIC DNA]</scope>
    <source>
        <strain evidence="2 3">IFR 18/054</strain>
    </source>
</reference>